<dbReference type="Proteomes" id="UP000075881">
    <property type="component" value="Unassembled WGS sequence"/>
</dbReference>
<name>A0A182KJ11_9DIPT</name>
<sequence>NAAEITYHNKLLLSSGRLLLLLTTARPTTSALILLEMLTLVQHQMVLLEECLTALAHVRPHRAASVRVTSIMQQQSMLGRKSLATVGAVVGFRFRLLLLLML</sequence>
<protein>
    <submittedName>
        <fullName evidence="1">Uncharacterized protein</fullName>
    </submittedName>
</protein>
<reference evidence="1" key="2">
    <citation type="submission" date="2020-05" db="UniProtKB">
        <authorList>
            <consortium name="EnsemblMetazoa"/>
        </authorList>
    </citation>
    <scope>IDENTIFICATION</scope>
    <source>
        <strain evidence="1">ACHKN1017</strain>
    </source>
</reference>
<organism evidence="1 2">
    <name type="scientific">Anopheles christyi</name>
    <dbReference type="NCBI Taxonomy" id="43041"/>
    <lineage>
        <taxon>Eukaryota</taxon>
        <taxon>Metazoa</taxon>
        <taxon>Ecdysozoa</taxon>
        <taxon>Arthropoda</taxon>
        <taxon>Hexapoda</taxon>
        <taxon>Insecta</taxon>
        <taxon>Pterygota</taxon>
        <taxon>Neoptera</taxon>
        <taxon>Endopterygota</taxon>
        <taxon>Diptera</taxon>
        <taxon>Nematocera</taxon>
        <taxon>Culicoidea</taxon>
        <taxon>Culicidae</taxon>
        <taxon>Anophelinae</taxon>
        <taxon>Anopheles</taxon>
    </lineage>
</organism>
<reference evidence="2" key="1">
    <citation type="submission" date="2013-03" db="EMBL/GenBank/DDBJ databases">
        <title>The Genome Sequence of Anopheles christyi ACHKN1017.</title>
        <authorList>
            <consortium name="The Broad Institute Genomics Platform"/>
            <person name="Neafsey D.E."/>
            <person name="Besansky N."/>
            <person name="Walker B."/>
            <person name="Young S.K."/>
            <person name="Zeng Q."/>
            <person name="Gargeya S."/>
            <person name="Fitzgerald M."/>
            <person name="Haas B."/>
            <person name="Abouelleil A."/>
            <person name="Allen A.W."/>
            <person name="Alvarado L."/>
            <person name="Arachchi H.M."/>
            <person name="Berlin A.M."/>
            <person name="Chapman S.B."/>
            <person name="Gainer-Dewar J."/>
            <person name="Goldberg J."/>
            <person name="Griggs A."/>
            <person name="Gujja S."/>
            <person name="Hansen M."/>
            <person name="Howarth C."/>
            <person name="Imamovic A."/>
            <person name="Ireland A."/>
            <person name="Larimer J."/>
            <person name="McCowan C."/>
            <person name="Murphy C."/>
            <person name="Pearson M."/>
            <person name="Poon T.W."/>
            <person name="Priest M."/>
            <person name="Roberts A."/>
            <person name="Saif S."/>
            <person name="Shea T."/>
            <person name="Sisk P."/>
            <person name="Sykes S."/>
            <person name="Wortman J."/>
            <person name="Nusbaum C."/>
            <person name="Birren B."/>
        </authorList>
    </citation>
    <scope>NUCLEOTIDE SEQUENCE [LARGE SCALE GENOMIC DNA]</scope>
    <source>
        <strain evidence="2">ACHKN1017</strain>
    </source>
</reference>
<keyword evidence="2" id="KW-1185">Reference proteome</keyword>
<dbReference type="VEuPathDB" id="VectorBase:ACHR014415"/>
<proteinExistence type="predicted"/>
<accession>A0A182KJ11</accession>
<dbReference type="EnsemblMetazoa" id="ACHR014415-RA">
    <property type="protein sequence ID" value="ACHR014415-PA"/>
    <property type="gene ID" value="ACHR014415"/>
</dbReference>
<evidence type="ECO:0000313" key="1">
    <source>
        <dbReference type="EnsemblMetazoa" id="ACHR014415-PA"/>
    </source>
</evidence>
<dbReference type="AlphaFoldDB" id="A0A182KJ11"/>
<evidence type="ECO:0000313" key="2">
    <source>
        <dbReference type="Proteomes" id="UP000075881"/>
    </source>
</evidence>